<dbReference type="Proteomes" id="UP000593994">
    <property type="component" value="Chromosome"/>
</dbReference>
<feature type="transmembrane region" description="Helical" evidence="1">
    <location>
        <begin position="6"/>
        <end position="29"/>
    </location>
</feature>
<dbReference type="PANTHER" id="PTHR42709:SF4">
    <property type="entry name" value="INNER MEMBRANE PROTEIN YQAA"/>
    <property type="match status" value="1"/>
</dbReference>
<sequence length="102" mass="11486">MPLLIALVFASTGNILAIIVNYILGYFLYEKTHTKLNSSKIGAKAFLYGHKYGYYALLLSWLPIIGDPLTVVAGLVRLKFVWFVLIGGSLRVLRYYFLAIII</sequence>
<keyword evidence="1" id="KW-1133">Transmembrane helix</keyword>
<evidence type="ECO:0000256" key="1">
    <source>
        <dbReference type="SAM" id="Phobius"/>
    </source>
</evidence>
<keyword evidence="1" id="KW-0812">Transmembrane</keyword>
<organism evidence="2 3">
    <name type="scientific">Candidatus Sulfurimonas baltica</name>
    <dbReference type="NCBI Taxonomy" id="2740404"/>
    <lineage>
        <taxon>Bacteria</taxon>
        <taxon>Pseudomonadati</taxon>
        <taxon>Campylobacterota</taxon>
        <taxon>Epsilonproteobacteria</taxon>
        <taxon>Campylobacterales</taxon>
        <taxon>Sulfurimonadaceae</taxon>
        <taxon>Sulfurimonas</taxon>
    </lineage>
</organism>
<proteinExistence type="predicted"/>
<dbReference type="PANTHER" id="PTHR42709">
    <property type="entry name" value="ALKALINE PHOSPHATASE LIKE PROTEIN"/>
    <property type="match status" value="1"/>
</dbReference>
<protein>
    <submittedName>
        <fullName evidence="2">DedA family protein</fullName>
    </submittedName>
</protein>
<gene>
    <name evidence="2" type="ORF">HUE88_00190</name>
</gene>
<name>A0A7S7RN78_9BACT</name>
<feature type="transmembrane region" description="Helical" evidence="1">
    <location>
        <begin position="80"/>
        <end position="101"/>
    </location>
</feature>
<dbReference type="RefSeq" id="WP_194369929.1">
    <property type="nucleotide sequence ID" value="NZ_CP054492.1"/>
</dbReference>
<dbReference type="AlphaFoldDB" id="A0A7S7RN78"/>
<dbReference type="KEGG" id="sbal:HUE88_00190"/>
<reference evidence="2 3" key="1">
    <citation type="submission" date="2020-05" db="EMBL/GenBank/DDBJ databases">
        <title>Sulfurimonas marisnigri, sp. nov., and Sulfurimonas baltica, sp. nov., manganese oxide reducing chemolithoautotrophs of the class Epsilonproteobacteria isolated from the pelagic redoxclines of the Black and Baltic Seas and emended description of the genus Sulfurimonas.</title>
        <authorList>
            <person name="Henkel J.V."/>
            <person name="Laudan C."/>
            <person name="Werner J."/>
            <person name="Neu T."/>
            <person name="Plewe S."/>
            <person name="Sproer C."/>
            <person name="Bunk B."/>
            <person name="Schulz-Vogt H.N."/>
        </authorList>
    </citation>
    <scope>NUCLEOTIDE SEQUENCE [LARGE SCALE GENOMIC DNA]</scope>
    <source>
        <strain evidence="2 3">GD2</strain>
    </source>
</reference>
<keyword evidence="3" id="KW-1185">Reference proteome</keyword>
<keyword evidence="1" id="KW-0472">Membrane</keyword>
<dbReference type="InterPro" id="IPR051311">
    <property type="entry name" value="DedA_domain"/>
</dbReference>
<evidence type="ECO:0000313" key="3">
    <source>
        <dbReference type="Proteomes" id="UP000593994"/>
    </source>
</evidence>
<feature type="transmembrane region" description="Helical" evidence="1">
    <location>
        <begin position="52"/>
        <end position="74"/>
    </location>
</feature>
<evidence type="ECO:0000313" key="2">
    <source>
        <dbReference type="EMBL" id="QOY52155.1"/>
    </source>
</evidence>
<dbReference type="EMBL" id="CP054492">
    <property type="protein sequence ID" value="QOY52155.1"/>
    <property type="molecule type" value="Genomic_DNA"/>
</dbReference>
<accession>A0A7S7RN78</accession>